<feature type="signal peptide" evidence="1">
    <location>
        <begin position="1"/>
        <end position="29"/>
    </location>
</feature>
<evidence type="ECO:0000313" key="3">
    <source>
        <dbReference type="Proteomes" id="UP000030130"/>
    </source>
</evidence>
<dbReference type="RefSeq" id="WP_039421507.1">
    <property type="nucleotide sequence ID" value="NZ_CALUCC010000096.1"/>
</dbReference>
<dbReference type="AlphaFoldDB" id="A0A0A2FEB8"/>
<dbReference type="Proteomes" id="UP000030130">
    <property type="component" value="Unassembled WGS sequence"/>
</dbReference>
<keyword evidence="1" id="KW-0732">Signal</keyword>
<accession>A0A0A2FEB8</accession>
<evidence type="ECO:0000256" key="1">
    <source>
        <dbReference type="SAM" id="SignalP"/>
    </source>
</evidence>
<dbReference type="STRING" id="111105.HR09_04835"/>
<organism evidence="2 3">
    <name type="scientific">Porphyromonas gulae</name>
    <dbReference type="NCBI Taxonomy" id="111105"/>
    <lineage>
        <taxon>Bacteria</taxon>
        <taxon>Pseudomonadati</taxon>
        <taxon>Bacteroidota</taxon>
        <taxon>Bacteroidia</taxon>
        <taxon>Bacteroidales</taxon>
        <taxon>Porphyromonadaceae</taxon>
        <taxon>Porphyromonas</taxon>
    </lineage>
</organism>
<dbReference type="InterPro" id="IPR036249">
    <property type="entry name" value="Thioredoxin-like_sf"/>
</dbReference>
<protein>
    <recommendedName>
        <fullName evidence="4">Thioredoxin-like fold domain-containing protein</fullName>
    </recommendedName>
</protein>
<sequence>MKLKRILSGSLVAAALLLSGSSASSPSEAIDGLAVGAVVPEVKSLVVQSDSGTEAASYTLVHFWAAYDGESRAGNVRWSRYFAKRPDSRVRYVGVSMDKNLSVFTNTLAFDQIDLSAQRLVENSKRDQMLNVYGLKIRFHSYLVDAQGIIRAVDPNPEQLETIL</sequence>
<comment type="caution">
    <text evidence="2">The sequence shown here is derived from an EMBL/GenBank/DDBJ whole genome shotgun (WGS) entry which is preliminary data.</text>
</comment>
<dbReference type="Gene3D" id="3.40.30.10">
    <property type="entry name" value="Glutaredoxin"/>
    <property type="match status" value="1"/>
</dbReference>
<dbReference type="OrthoDB" id="1118748at2"/>
<evidence type="ECO:0000313" key="2">
    <source>
        <dbReference type="EMBL" id="KGN84917.1"/>
    </source>
</evidence>
<evidence type="ECO:0008006" key="4">
    <source>
        <dbReference type="Google" id="ProtNLM"/>
    </source>
</evidence>
<dbReference type="eggNOG" id="COG0450">
    <property type="taxonomic scope" value="Bacteria"/>
</dbReference>
<dbReference type="SUPFAM" id="SSF52833">
    <property type="entry name" value="Thioredoxin-like"/>
    <property type="match status" value="1"/>
</dbReference>
<gene>
    <name evidence="2" type="ORF">HR08_07610</name>
</gene>
<dbReference type="EMBL" id="JRAI01000063">
    <property type="protein sequence ID" value="KGN84917.1"/>
    <property type="molecule type" value="Genomic_DNA"/>
</dbReference>
<name>A0A0A2FEB8_9PORP</name>
<reference evidence="2 3" key="1">
    <citation type="submission" date="2014-08" db="EMBL/GenBank/DDBJ databases">
        <title>Porphyromonas gulae strain:COT-052_OH1451 Genome sequencing.</title>
        <authorList>
            <person name="Wallis C."/>
            <person name="Deusch O."/>
            <person name="O'Flynn C."/>
            <person name="Davis I."/>
            <person name="Jospin G."/>
            <person name="Darling A.E."/>
            <person name="Coil D.A."/>
            <person name="Alexiev A."/>
            <person name="Horsfall A."/>
            <person name="Kirkwood N."/>
            <person name="Harris S."/>
            <person name="Eisen J.A."/>
        </authorList>
    </citation>
    <scope>NUCLEOTIDE SEQUENCE [LARGE SCALE GENOMIC DNA]</scope>
    <source>
        <strain evidence="3">COT-052 OH1451</strain>
    </source>
</reference>
<proteinExistence type="predicted"/>
<feature type="chain" id="PRO_5001998796" description="Thioredoxin-like fold domain-containing protein" evidence="1">
    <location>
        <begin position="30"/>
        <end position="164"/>
    </location>
</feature>